<evidence type="ECO:0000313" key="3">
    <source>
        <dbReference type="Proteomes" id="UP000265631"/>
    </source>
</evidence>
<dbReference type="AlphaFoldDB" id="A0A395MCJ6"/>
<accession>A0A395MCJ6</accession>
<name>A0A395MCJ6_9HYPO</name>
<sequence>MALAKPPSSADSAEIRLVRILPPTHDKDIPVSCEIEYVGLGEVVNSASIEHLDWQEIDDTPQHSGPLSKRYEHAFAALSYTWGDPNDTRTILVDGYPVLVRSNLEAALRRLRRKVPIRQGLRIWIDAVCINQEDISERNREVKHMRAIYKNACDVVVWLGKDEDNSRKAMDSPDNFGQGAWRGLGQLLKRSYWDRMRIIQELSMGNPRTPILCGGSIVSWSELYNAVYVFGSKHMDALFGNVEREYARAGDKSYSGLNRNKVIHFWAEQSVQAGHARPQYMPLLDLGRKAFATNERDRVYSLLGLLLADVTSLISPDYDQGVNHAFHQFATSWIKPRRDLEILEHCNGSQTGLPSWVPDWTNRDHYRLFSGRSCYKASPGELTVVEFQSQELDLVVKGAHVGTIDGLGVGFGHDYDTVQSSGGMEQSRCRANGYGSYDELRDAVWRALVGDRTPQGRAAPSGYKSLLDCPILPDCNDIPHASSRGFKTFASIMTQNRNLQIAGKPLSDFFPQINGPIPDEAQDALERIFRLHRFRKLATTVVGHLGLVPMDTQQGDQVYALQGCNVPMVLRRMTGSRHKIIGGAYLHGFMEDKYT</sequence>
<dbReference type="Proteomes" id="UP000265631">
    <property type="component" value="Unassembled WGS sequence"/>
</dbReference>
<dbReference type="PANTHER" id="PTHR24148">
    <property type="entry name" value="ANKYRIN REPEAT DOMAIN-CONTAINING PROTEIN 39 HOMOLOG-RELATED"/>
    <property type="match status" value="1"/>
</dbReference>
<feature type="domain" description="Heterokaryon incompatibility" evidence="1">
    <location>
        <begin position="75"/>
        <end position="175"/>
    </location>
</feature>
<dbReference type="STRING" id="2594813.A0A395MCJ6"/>
<keyword evidence="3" id="KW-1185">Reference proteome</keyword>
<dbReference type="InterPro" id="IPR010730">
    <property type="entry name" value="HET"/>
</dbReference>
<proteinExistence type="predicted"/>
<dbReference type="PANTHER" id="PTHR24148:SF73">
    <property type="entry name" value="HET DOMAIN PROTEIN (AFU_ORTHOLOGUE AFUA_8G01020)"/>
    <property type="match status" value="1"/>
</dbReference>
<protein>
    <submittedName>
        <fullName evidence="2">Het-domain-containing protein</fullName>
    </submittedName>
</protein>
<comment type="caution">
    <text evidence="2">The sequence shown here is derived from an EMBL/GenBank/DDBJ whole genome shotgun (WGS) entry which is preliminary data.</text>
</comment>
<organism evidence="2 3">
    <name type="scientific">Fusarium flagelliforme</name>
    <dbReference type="NCBI Taxonomy" id="2675880"/>
    <lineage>
        <taxon>Eukaryota</taxon>
        <taxon>Fungi</taxon>
        <taxon>Dikarya</taxon>
        <taxon>Ascomycota</taxon>
        <taxon>Pezizomycotina</taxon>
        <taxon>Sordariomycetes</taxon>
        <taxon>Hypocreomycetidae</taxon>
        <taxon>Hypocreales</taxon>
        <taxon>Nectriaceae</taxon>
        <taxon>Fusarium</taxon>
        <taxon>Fusarium incarnatum-equiseti species complex</taxon>
    </lineage>
</organism>
<gene>
    <name evidence="2" type="ORF">FIE12Z_10126</name>
</gene>
<reference evidence="2 3" key="1">
    <citation type="journal article" date="2018" name="PLoS Pathog.">
        <title>Evolution of structural diversity of trichothecenes, a family of toxins produced by plant pathogenic and entomopathogenic fungi.</title>
        <authorList>
            <person name="Proctor R.H."/>
            <person name="McCormick S.P."/>
            <person name="Kim H.S."/>
            <person name="Cardoza R.E."/>
            <person name="Stanley A.M."/>
            <person name="Lindo L."/>
            <person name="Kelly A."/>
            <person name="Brown D.W."/>
            <person name="Lee T."/>
            <person name="Vaughan M.M."/>
            <person name="Alexander N.J."/>
            <person name="Busman M."/>
            <person name="Gutierrez S."/>
        </authorList>
    </citation>
    <scope>NUCLEOTIDE SEQUENCE [LARGE SCALE GENOMIC DNA]</scope>
    <source>
        <strain evidence="2 3">NRRL 13405</strain>
    </source>
</reference>
<evidence type="ECO:0000313" key="2">
    <source>
        <dbReference type="EMBL" id="RFN45624.1"/>
    </source>
</evidence>
<dbReference type="EMBL" id="PXXK01000346">
    <property type="protein sequence ID" value="RFN45624.1"/>
    <property type="molecule type" value="Genomic_DNA"/>
</dbReference>
<dbReference type="InterPro" id="IPR052895">
    <property type="entry name" value="HetReg/Transcr_Mod"/>
</dbReference>
<evidence type="ECO:0000259" key="1">
    <source>
        <dbReference type="Pfam" id="PF06985"/>
    </source>
</evidence>
<dbReference type="Pfam" id="PF06985">
    <property type="entry name" value="HET"/>
    <property type="match status" value="1"/>
</dbReference>